<dbReference type="EC" id="2.1.1.107" evidence="1"/>
<dbReference type="STRING" id="1293036.GCA_001315825_01403"/>
<sequence length="248" mass="27049">MKGKVVLVGAGPGDPGLITVKGLQMLTTCDVVVYDRLVSEELLKYVKKEAELIYAGKNLGESLSQSNINEILLNKAREGKLVVRLKGGDPYVFGRGEEECSFLHEKGIDCEVIPGVTSAIAAPAYAGIPVTSRWFSSGFAVLTGSKADGSSIDPDYIPKKGTLIIMMGITRVEEVKKALLQVRYPNEPVAIIERGTTPHQRVIECLLENLDICVKKNEISNPAVIVVGETVKLRNKLWNYNKIHGVED</sequence>
<dbReference type="Gene3D" id="3.40.1010.10">
    <property type="entry name" value="Cobalt-precorrin-4 Transmethylase, Domain 1"/>
    <property type="match status" value="1"/>
</dbReference>
<dbReference type="RefSeq" id="WP_110368855.1">
    <property type="nucleotide sequence ID" value="NZ_CP029287.2"/>
</dbReference>
<protein>
    <recommendedName>
        <fullName evidence="1">uroporphyrinogen-III C-methyltransferase</fullName>
        <ecNumber evidence="1">2.1.1.107</ecNumber>
    </recommendedName>
</protein>
<accession>A0A2U9IRZ1</accession>
<dbReference type="FunFam" id="3.40.1010.10:FF:000001">
    <property type="entry name" value="Siroheme synthase"/>
    <property type="match status" value="1"/>
</dbReference>
<keyword evidence="3 6" id="KW-0808">Transferase</keyword>
<keyword evidence="5" id="KW-0627">Porphyrin biosynthesis</keyword>
<name>A0A2U9IRZ1_9CREN</name>
<dbReference type="GeneID" id="36834226"/>
<dbReference type="NCBIfam" id="TIGR01469">
    <property type="entry name" value="cobA_cysG_Cterm"/>
    <property type="match status" value="1"/>
</dbReference>
<evidence type="ECO:0000259" key="7">
    <source>
        <dbReference type="Pfam" id="PF00590"/>
    </source>
</evidence>
<dbReference type="InterPro" id="IPR006366">
    <property type="entry name" value="CobA/CysG_C"/>
</dbReference>
<dbReference type="Proteomes" id="UP000247586">
    <property type="component" value="Chromosome"/>
</dbReference>
<comment type="similarity">
    <text evidence="6">Belongs to the precorrin methyltransferase family.</text>
</comment>
<reference evidence="8 9" key="1">
    <citation type="submission" date="2018-05" db="EMBL/GenBank/DDBJ databases">
        <title>Complete Genome Sequences of Extremely Thermoacidophilic, Metal-Mobilizing Type-Strain Members of the Archaeal Family Sulfolobaceae: Acidianus brierleyi DSM-1651T, Acidianus sulfidivorans DSM-18786T, Metallosphaera hakonensis DSM-7519T, and Metallosphaera prunae DSM-10039T.</title>
        <authorList>
            <person name="Counts J.A."/>
            <person name="Kelly R.M."/>
        </authorList>
    </citation>
    <scope>NUCLEOTIDE SEQUENCE [LARGE SCALE GENOMIC DNA]</scope>
    <source>
        <strain evidence="8 9">HO1-1</strain>
    </source>
</reference>
<gene>
    <name evidence="8" type="primary">cobA</name>
    <name evidence="8" type="ORF">DFR87_02750</name>
</gene>
<keyword evidence="9" id="KW-1185">Reference proteome</keyword>
<evidence type="ECO:0000256" key="1">
    <source>
        <dbReference type="ARBA" id="ARBA00012162"/>
    </source>
</evidence>
<evidence type="ECO:0000256" key="2">
    <source>
        <dbReference type="ARBA" id="ARBA00022603"/>
    </source>
</evidence>
<dbReference type="InterPro" id="IPR003043">
    <property type="entry name" value="Uropor_MeTrfase_CS"/>
</dbReference>
<dbReference type="PANTHER" id="PTHR45790:SF3">
    <property type="entry name" value="S-ADENOSYL-L-METHIONINE-DEPENDENT UROPORPHYRINOGEN III METHYLTRANSFERASE, CHLOROPLASTIC"/>
    <property type="match status" value="1"/>
</dbReference>
<dbReference type="InterPro" id="IPR000878">
    <property type="entry name" value="4pyrrol_Mease"/>
</dbReference>
<dbReference type="PROSITE" id="PS00840">
    <property type="entry name" value="SUMT_2"/>
    <property type="match status" value="1"/>
</dbReference>
<reference evidence="9" key="3">
    <citation type="submission" date="2020-03" db="EMBL/GenBank/DDBJ databases">
        <title>Sequencing and Assembly of Multiple Reported Metal-Biooxidizing Members of the Extremely Thermoacidophilic Archaeal Family Sulfolobaceae.</title>
        <authorList>
            <person name="Counts J.A."/>
            <person name="Kelly R.M."/>
        </authorList>
    </citation>
    <scope>NUCLEOTIDE SEQUENCE [LARGE SCALE GENOMIC DNA]</scope>
    <source>
        <strain evidence="9">HO1-1</strain>
    </source>
</reference>
<evidence type="ECO:0000256" key="4">
    <source>
        <dbReference type="ARBA" id="ARBA00022691"/>
    </source>
</evidence>
<dbReference type="InterPro" id="IPR035996">
    <property type="entry name" value="4pyrrol_Methylase_sf"/>
</dbReference>
<dbReference type="Gene3D" id="3.30.950.10">
    <property type="entry name" value="Methyltransferase, Cobalt-precorrin-4 Transmethylase, Domain 2"/>
    <property type="match status" value="1"/>
</dbReference>
<organism evidence="8 9">
    <name type="scientific">Metallosphaera hakonensis JCM 8857 = DSM 7519</name>
    <dbReference type="NCBI Taxonomy" id="1293036"/>
    <lineage>
        <taxon>Archaea</taxon>
        <taxon>Thermoproteota</taxon>
        <taxon>Thermoprotei</taxon>
        <taxon>Sulfolobales</taxon>
        <taxon>Sulfolobaceae</taxon>
        <taxon>Metallosphaera</taxon>
    </lineage>
</organism>
<dbReference type="PANTHER" id="PTHR45790">
    <property type="entry name" value="SIROHEME SYNTHASE-RELATED"/>
    <property type="match status" value="1"/>
</dbReference>
<evidence type="ECO:0000313" key="9">
    <source>
        <dbReference type="Proteomes" id="UP000247586"/>
    </source>
</evidence>
<dbReference type="KEGG" id="mhk:DFR87_02750"/>
<keyword evidence="2 6" id="KW-0489">Methyltransferase</keyword>
<dbReference type="GO" id="GO:0019354">
    <property type="term" value="P:siroheme biosynthetic process"/>
    <property type="evidence" value="ECO:0007669"/>
    <property type="project" value="InterPro"/>
</dbReference>
<evidence type="ECO:0000256" key="6">
    <source>
        <dbReference type="RuleBase" id="RU003960"/>
    </source>
</evidence>
<dbReference type="InterPro" id="IPR014777">
    <property type="entry name" value="4pyrrole_Mease_sub1"/>
</dbReference>
<dbReference type="Pfam" id="PF00590">
    <property type="entry name" value="TP_methylase"/>
    <property type="match status" value="1"/>
</dbReference>
<dbReference type="InterPro" id="IPR014776">
    <property type="entry name" value="4pyrrole_Mease_sub2"/>
</dbReference>
<dbReference type="OrthoDB" id="24444at2157"/>
<dbReference type="SUPFAM" id="SSF53790">
    <property type="entry name" value="Tetrapyrrole methylase"/>
    <property type="match status" value="1"/>
</dbReference>
<dbReference type="InterPro" id="IPR050161">
    <property type="entry name" value="Siro_Cobalamin_biosynth"/>
</dbReference>
<feature type="domain" description="Tetrapyrrole methylase" evidence="7">
    <location>
        <begin position="4"/>
        <end position="210"/>
    </location>
</feature>
<dbReference type="EMBL" id="CP029287">
    <property type="protein sequence ID" value="AWR98786.1"/>
    <property type="molecule type" value="Genomic_DNA"/>
</dbReference>
<dbReference type="NCBIfam" id="NF004790">
    <property type="entry name" value="PRK06136.1"/>
    <property type="match status" value="1"/>
</dbReference>
<evidence type="ECO:0000313" key="8">
    <source>
        <dbReference type="EMBL" id="AWR98786.1"/>
    </source>
</evidence>
<dbReference type="AlphaFoldDB" id="A0A2U9IRZ1"/>
<dbReference type="PROSITE" id="PS00839">
    <property type="entry name" value="SUMT_1"/>
    <property type="match status" value="1"/>
</dbReference>
<evidence type="ECO:0000256" key="5">
    <source>
        <dbReference type="ARBA" id="ARBA00023244"/>
    </source>
</evidence>
<dbReference type="GO" id="GO:0004851">
    <property type="term" value="F:uroporphyrin-III C-methyltransferase activity"/>
    <property type="evidence" value="ECO:0007669"/>
    <property type="project" value="UniProtKB-EC"/>
</dbReference>
<evidence type="ECO:0000256" key="3">
    <source>
        <dbReference type="ARBA" id="ARBA00022679"/>
    </source>
</evidence>
<dbReference type="GO" id="GO:0032259">
    <property type="term" value="P:methylation"/>
    <property type="evidence" value="ECO:0007669"/>
    <property type="project" value="UniProtKB-KW"/>
</dbReference>
<keyword evidence="4" id="KW-0949">S-adenosyl-L-methionine</keyword>
<dbReference type="CDD" id="cd11642">
    <property type="entry name" value="SUMT"/>
    <property type="match status" value="1"/>
</dbReference>
<proteinExistence type="inferred from homology"/>
<reference evidence="9" key="2">
    <citation type="submission" date="2020-03" db="EMBL/GenBank/DDBJ databases">
        <title>Complete Genome Sequences of Extremely Thermoacidophilic, Metal-Mobilizing Type-Strain Members of the Archaeal Family Sulfolobaceae: Acidianus brierleyi DSM-1651T, Acidianus sulfidivorans DSM-18786T, Metallosphaera hakonensis DSM-7519T, and Metallosphaera prunae DSM-10039T.</title>
        <authorList>
            <person name="Counts J.A."/>
            <person name="Kelly R.M."/>
        </authorList>
    </citation>
    <scope>NUCLEOTIDE SEQUENCE [LARGE SCALE GENOMIC DNA]</scope>
    <source>
        <strain evidence="9">HO1-1</strain>
    </source>
</reference>